<evidence type="ECO:0000313" key="1">
    <source>
        <dbReference type="EMBL" id="GFA75343.1"/>
    </source>
</evidence>
<gene>
    <name evidence="1" type="ORF">Tci_647315</name>
</gene>
<proteinExistence type="predicted"/>
<feature type="non-terminal residue" evidence="1">
    <location>
        <position position="1"/>
    </location>
</feature>
<dbReference type="EMBL" id="BKCJ010481508">
    <property type="protein sequence ID" value="GFA75343.1"/>
    <property type="molecule type" value="Genomic_DNA"/>
</dbReference>
<organism evidence="1">
    <name type="scientific">Tanacetum cinerariifolium</name>
    <name type="common">Dalmatian daisy</name>
    <name type="synonym">Chrysanthemum cinerariifolium</name>
    <dbReference type="NCBI Taxonomy" id="118510"/>
    <lineage>
        <taxon>Eukaryota</taxon>
        <taxon>Viridiplantae</taxon>
        <taxon>Streptophyta</taxon>
        <taxon>Embryophyta</taxon>
        <taxon>Tracheophyta</taxon>
        <taxon>Spermatophyta</taxon>
        <taxon>Magnoliopsida</taxon>
        <taxon>eudicotyledons</taxon>
        <taxon>Gunneridae</taxon>
        <taxon>Pentapetalae</taxon>
        <taxon>asterids</taxon>
        <taxon>campanulids</taxon>
        <taxon>Asterales</taxon>
        <taxon>Asteraceae</taxon>
        <taxon>Asteroideae</taxon>
        <taxon>Anthemideae</taxon>
        <taxon>Anthemidinae</taxon>
        <taxon>Tanacetum</taxon>
    </lineage>
</organism>
<sequence length="225" mass="26452">FTSLRVGPIKEGFIVGFDLPKTFIDMGSRIKANEGSSLEVYDAKVSGRSRLYLLKTIAKLHKKVYNNDSKYHERHLKKLAIMGPTFMPTYTLQGFVFTFKIWLLETYPNSKTWWVEEKDIIPRVVAWSDGTLFLKNDCDRLFHVRNRLRTLTSSSDEMKHNWRRMSLKYFHNLSKVKVYREVDVRTNVHHDVDEGLSVPDVHHDVEEGLSVPELLKKIFDMQRDF</sequence>
<reference evidence="1" key="1">
    <citation type="journal article" date="2019" name="Sci. Rep.">
        <title>Draft genome of Tanacetum cinerariifolium, the natural source of mosquito coil.</title>
        <authorList>
            <person name="Yamashiro T."/>
            <person name="Shiraishi A."/>
            <person name="Satake H."/>
            <person name="Nakayama K."/>
        </authorList>
    </citation>
    <scope>NUCLEOTIDE SEQUENCE</scope>
</reference>
<comment type="caution">
    <text evidence="1">The sequence shown here is derived from an EMBL/GenBank/DDBJ whole genome shotgun (WGS) entry which is preliminary data.</text>
</comment>
<accession>A0A699K4J6</accession>
<name>A0A699K4J6_TANCI</name>
<dbReference type="AlphaFoldDB" id="A0A699K4J6"/>
<protein>
    <submittedName>
        <fullName evidence="1">Phospholipase-like protein</fullName>
    </submittedName>
</protein>